<evidence type="ECO:0000313" key="3">
    <source>
        <dbReference type="Proteomes" id="UP000218231"/>
    </source>
</evidence>
<name>A0A2A2LNB5_9BILA</name>
<keyword evidence="1" id="KW-0812">Transmembrane</keyword>
<feature type="transmembrane region" description="Helical" evidence="1">
    <location>
        <begin position="132"/>
        <end position="152"/>
    </location>
</feature>
<keyword evidence="1" id="KW-1133">Transmembrane helix</keyword>
<reference evidence="2 3" key="1">
    <citation type="journal article" date="2017" name="Curr. Biol.">
        <title>Genome architecture and evolution of a unichromosomal asexual nematode.</title>
        <authorList>
            <person name="Fradin H."/>
            <person name="Zegar C."/>
            <person name="Gutwein M."/>
            <person name="Lucas J."/>
            <person name="Kovtun M."/>
            <person name="Corcoran D."/>
            <person name="Baugh L.R."/>
            <person name="Kiontke K."/>
            <person name="Gunsalus K."/>
            <person name="Fitch D.H."/>
            <person name="Piano F."/>
        </authorList>
    </citation>
    <scope>NUCLEOTIDE SEQUENCE [LARGE SCALE GENOMIC DNA]</scope>
    <source>
        <strain evidence="2">PF1309</strain>
    </source>
</reference>
<evidence type="ECO:0000256" key="1">
    <source>
        <dbReference type="SAM" id="Phobius"/>
    </source>
</evidence>
<protein>
    <submittedName>
        <fullName evidence="2">Uncharacterized protein</fullName>
    </submittedName>
</protein>
<keyword evidence="1" id="KW-0472">Membrane</keyword>
<keyword evidence="3" id="KW-1185">Reference proteome</keyword>
<dbReference type="EMBL" id="LIAE01006552">
    <property type="protein sequence ID" value="PAV87743.1"/>
    <property type="molecule type" value="Genomic_DNA"/>
</dbReference>
<proteinExistence type="predicted"/>
<gene>
    <name evidence="2" type="ORF">WR25_03779</name>
</gene>
<dbReference type="Proteomes" id="UP000218231">
    <property type="component" value="Unassembled WGS sequence"/>
</dbReference>
<sequence>MRVLQVAEKIGNSFQAGKGVRARSWLGCNWAGTTDDRSQADIDPDLEIPQRKVTVTEGMDVVVWGRETGTLFGIGVVVSKVKSGMIVTVMGGKTGGWKRLHGITVVGWNDCVMMSDSRHCLEQSGRQMGTQLGAGAGLVAVTVVVVIGGRVLGVVTGC</sequence>
<organism evidence="2 3">
    <name type="scientific">Diploscapter pachys</name>
    <dbReference type="NCBI Taxonomy" id="2018661"/>
    <lineage>
        <taxon>Eukaryota</taxon>
        <taxon>Metazoa</taxon>
        <taxon>Ecdysozoa</taxon>
        <taxon>Nematoda</taxon>
        <taxon>Chromadorea</taxon>
        <taxon>Rhabditida</taxon>
        <taxon>Rhabditina</taxon>
        <taxon>Rhabditomorpha</taxon>
        <taxon>Rhabditoidea</taxon>
        <taxon>Rhabditidae</taxon>
        <taxon>Diploscapter</taxon>
    </lineage>
</organism>
<comment type="caution">
    <text evidence="2">The sequence shown here is derived from an EMBL/GenBank/DDBJ whole genome shotgun (WGS) entry which is preliminary data.</text>
</comment>
<dbReference type="AlphaFoldDB" id="A0A2A2LNB5"/>
<accession>A0A2A2LNB5</accession>
<evidence type="ECO:0000313" key="2">
    <source>
        <dbReference type="EMBL" id="PAV87743.1"/>
    </source>
</evidence>